<keyword evidence="1" id="KW-1185">Reference proteome</keyword>
<reference evidence="2" key="1">
    <citation type="submission" date="2025-08" db="UniProtKB">
        <authorList>
            <consortium name="RefSeq"/>
        </authorList>
    </citation>
    <scope>IDENTIFICATION</scope>
    <source>
        <tissue evidence="2">Whole organism</tissue>
    </source>
</reference>
<organism evidence="1 2">
    <name type="scientific">Frankliniella occidentalis</name>
    <name type="common">Western flower thrips</name>
    <name type="synonym">Euthrips occidentalis</name>
    <dbReference type="NCBI Taxonomy" id="133901"/>
    <lineage>
        <taxon>Eukaryota</taxon>
        <taxon>Metazoa</taxon>
        <taxon>Ecdysozoa</taxon>
        <taxon>Arthropoda</taxon>
        <taxon>Hexapoda</taxon>
        <taxon>Insecta</taxon>
        <taxon>Pterygota</taxon>
        <taxon>Neoptera</taxon>
        <taxon>Paraneoptera</taxon>
        <taxon>Thysanoptera</taxon>
        <taxon>Terebrantia</taxon>
        <taxon>Thripoidea</taxon>
        <taxon>Thripidae</taxon>
        <taxon>Frankliniella</taxon>
    </lineage>
</organism>
<sequence length="154" mass="17167">MFTDVNNQTERKLKFSAVPFKLYSTNSPLVLQGSIHQEDSSIFPIYFGVQCCATSITACCYSSVHEPDLWTSVDVDACIYIGTKLHGKSEPSQHSFLLPYKVHIPVKTSNGKIISVVADKEAKFLGPIHEIDNFADSFSYALTIFFFKIADVAF</sequence>
<dbReference type="RefSeq" id="XP_052128838.1">
    <property type="nucleotide sequence ID" value="XM_052272878.1"/>
</dbReference>
<dbReference type="Proteomes" id="UP000504606">
    <property type="component" value="Unplaced"/>
</dbReference>
<dbReference type="AlphaFoldDB" id="A0A9C6X473"/>
<protein>
    <submittedName>
        <fullName evidence="2">Uncharacterized protein LOC127750661</fullName>
    </submittedName>
</protein>
<dbReference type="OrthoDB" id="7916681at2759"/>
<evidence type="ECO:0000313" key="2">
    <source>
        <dbReference type="RefSeq" id="XP_052128838.1"/>
    </source>
</evidence>
<dbReference type="Gene3D" id="3.90.70.120">
    <property type="match status" value="1"/>
</dbReference>
<evidence type="ECO:0000313" key="1">
    <source>
        <dbReference type="Proteomes" id="UP000504606"/>
    </source>
</evidence>
<accession>A0A9C6X473</accession>
<dbReference type="KEGG" id="foc:127750661"/>
<gene>
    <name evidence="2" type="primary">LOC127750661</name>
</gene>
<name>A0A9C6X473_FRAOC</name>
<dbReference type="GeneID" id="127750661"/>
<proteinExistence type="predicted"/>